<comment type="caution">
    <text evidence="1">The sequence shown here is derived from an EMBL/GenBank/DDBJ whole genome shotgun (WGS) entry which is preliminary data.</text>
</comment>
<protein>
    <recommendedName>
        <fullName evidence="3">NodB homology domain-containing protein</fullName>
    </recommendedName>
</protein>
<evidence type="ECO:0008006" key="3">
    <source>
        <dbReference type="Google" id="ProtNLM"/>
    </source>
</evidence>
<dbReference type="Proteomes" id="UP000280346">
    <property type="component" value="Unassembled WGS sequence"/>
</dbReference>
<dbReference type="RefSeq" id="WP_126997720.1">
    <property type="nucleotide sequence ID" value="NZ_CP173192.1"/>
</dbReference>
<dbReference type="AlphaFoldDB" id="A0A433J9X2"/>
<proteinExistence type="predicted"/>
<evidence type="ECO:0000313" key="2">
    <source>
        <dbReference type="Proteomes" id="UP000280346"/>
    </source>
</evidence>
<reference evidence="1 2" key="1">
    <citation type="submission" date="2018-12" db="EMBL/GenBank/DDBJ databases">
        <authorList>
            <person name="Yang Y."/>
        </authorList>
    </citation>
    <scope>NUCLEOTIDE SEQUENCE [LARGE SCALE GENOMIC DNA]</scope>
    <source>
        <strain evidence="1 2">GSF71</strain>
    </source>
</reference>
<organism evidence="1 2">
    <name type="scientific">Azospirillum doebereinerae</name>
    <dbReference type="NCBI Taxonomy" id="92933"/>
    <lineage>
        <taxon>Bacteria</taxon>
        <taxon>Pseudomonadati</taxon>
        <taxon>Pseudomonadota</taxon>
        <taxon>Alphaproteobacteria</taxon>
        <taxon>Rhodospirillales</taxon>
        <taxon>Azospirillaceae</taxon>
        <taxon>Azospirillum</taxon>
    </lineage>
</organism>
<evidence type="ECO:0000313" key="1">
    <source>
        <dbReference type="EMBL" id="RUQ72097.1"/>
    </source>
</evidence>
<sequence length="263" mass="30771">MSKPQGYPPCATMLRALDRTAFGEETFRGILSNALDRGYRFARFDDPDFLSEQGDSPVLYIRHDVDISPNMAFRLGKIENEWNISSNFFFQFDAETYSFFGSDTLTIVRALRNMGHCVGLHIDERLLGSDKHAIRRTFDWVNEHIVTIDPVVSFHRPTPAVLGRRYEGFLSTYDDRVFDIKCYLSDSRRSLAFHETLTEWIKDGRPRIQLLLHPEWWCEVSCMDEFWDLLSSRRADQLRRYMLDNFPKVFSGIVNHENGTHKI</sequence>
<name>A0A433J9X2_9PROT</name>
<keyword evidence="2" id="KW-1185">Reference proteome</keyword>
<dbReference type="EMBL" id="RZIJ01000007">
    <property type="protein sequence ID" value="RUQ72097.1"/>
    <property type="molecule type" value="Genomic_DNA"/>
</dbReference>
<gene>
    <name evidence="1" type="ORF">EJ913_11070</name>
</gene>
<accession>A0A433J9X2</accession>
<dbReference type="OrthoDB" id="9788208at2"/>